<dbReference type="OrthoDB" id="66829at2"/>
<feature type="domain" description="VOC" evidence="1">
    <location>
        <begin position="1"/>
        <end position="116"/>
    </location>
</feature>
<organism evidence="2 3">
    <name type="scientific">Seonamhaeicola marinus</name>
    <dbReference type="NCBI Taxonomy" id="1912246"/>
    <lineage>
        <taxon>Bacteria</taxon>
        <taxon>Pseudomonadati</taxon>
        <taxon>Bacteroidota</taxon>
        <taxon>Flavobacteriia</taxon>
        <taxon>Flavobacteriales</taxon>
        <taxon>Flavobacteriaceae</taxon>
    </lineage>
</organism>
<gene>
    <name evidence="2" type="ORF">FUA24_24305</name>
</gene>
<dbReference type="InterPro" id="IPR029068">
    <property type="entry name" value="Glyas_Bleomycin-R_OHBP_Dase"/>
</dbReference>
<dbReference type="Pfam" id="PF00903">
    <property type="entry name" value="Glyoxalase"/>
    <property type="match status" value="1"/>
</dbReference>
<evidence type="ECO:0000313" key="2">
    <source>
        <dbReference type="EMBL" id="TYA66027.1"/>
    </source>
</evidence>
<proteinExistence type="predicted"/>
<protein>
    <recommendedName>
        <fullName evidence="1">VOC domain-containing protein</fullName>
    </recommendedName>
</protein>
<accession>A0A5D0H7M3</accession>
<dbReference type="Gene3D" id="3.30.720.120">
    <property type="match status" value="1"/>
</dbReference>
<keyword evidence="3" id="KW-1185">Reference proteome</keyword>
<dbReference type="EMBL" id="VSDQ01000852">
    <property type="protein sequence ID" value="TYA66027.1"/>
    <property type="molecule type" value="Genomic_DNA"/>
</dbReference>
<sequence>MTNVCTSNLEESKLFYTKLFDFETSFESDWFVHLVSKSCHLELGLIDKTNDLVPEAYRKAPTGFYITFVVTNVDEIHSLALKEGFEVIKKPEDTFYGQRRLLLKDPDGTLVDVSAPIKEF</sequence>
<dbReference type="Proteomes" id="UP000323930">
    <property type="component" value="Unassembled WGS sequence"/>
</dbReference>
<evidence type="ECO:0000259" key="1">
    <source>
        <dbReference type="PROSITE" id="PS51819"/>
    </source>
</evidence>
<name>A0A5D0H7M3_9FLAO</name>
<dbReference type="AlphaFoldDB" id="A0A5D0H7M3"/>
<dbReference type="InterPro" id="IPR037523">
    <property type="entry name" value="VOC_core"/>
</dbReference>
<dbReference type="InterPro" id="IPR004360">
    <property type="entry name" value="Glyas_Fos-R_dOase_dom"/>
</dbReference>
<evidence type="ECO:0000313" key="3">
    <source>
        <dbReference type="Proteomes" id="UP000323930"/>
    </source>
</evidence>
<reference evidence="2 3" key="1">
    <citation type="submission" date="2019-08" db="EMBL/GenBank/DDBJ databases">
        <title>Seonamhaeicola sediminis sp. nov., isolated from marine sediment.</title>
        <authorList>
            <person name="Cao W.R."/>
        </authorList>
    </citation>
    <scope>NUCLEOTIDE SEQUENCE [LARGE SCALE GENOMIC DNA]</scope>
    <source>
        <strain evidence="2 3">B011</strain>
    </source>
</reference>
<comment type="caution">
    <text evidence="2">The sequence shown here is derived from an EMBL/GenBank/DDBJ whole genome shotgun (WGS) entry which is preliminary data.</text>
</comment>
<dbReference type="SUPFAM" id="SSF54593">
    <property type="entry name" value="Glyoxalase/Bleomycin resistance protein/Dihydroxybiphenyl dioxygenase"/>
    <property type="match status" value="1"/>
</dbReference>
<dbReference type="PROSITE" id="PS51819">
    <property type="entry name" value="VOC"/>
    <property type="match status" value="1"/>
</dbReference>
<dbReference type="Gene3D" id="3.30.720.110">
    <property type="match status" value="1"/>
</dbReference>